<proteinExistence type="predicted"/>
<evidence type="ECO:0000313" key="5">
    <source>
        <dbReference type="Proteomes" id="UP000663882"/>
    </source>
</evidence>
<dbReference type="EMBL" id="CAJOBE010010724">
    <property type="protein sequence ID" value="CAF4115243.1"/>
    <property type="molecule type" value="Genomic_DNA"/>
</dbReference>
<sequence>MNKFKRKLVFNELLEEPTKKFRNQLITCIEDLSNEIFYEIFDYLNGCEIVKTFSNLNFRFKQLLYSSSLLIKTHFYLFNYDKMINTSNELEIFSTEIYLNLKILSIHCSDNIIFLDAYRWEKLILHYYPQLEIFYFIYYDHMNNDNQYSTYSYGLNQFSSSFWIQHRWIFNVQIDNTDIKYMIYPYRNTWYNYILEDKNIQYSTSTSLKLISFNTLYDDMMINNIKRILVITQVYHLNIHKIPTSICLLIRMINILPDLLTLKIYSLLFDGDRGLNMEEFSIFCTKRSRINAVYVEVLNNIHCVGILIMVCHYIKHFQVKHIINMNIQMFLQIILKEITHRNNHYLHSLCFHVTAANYQTIEYLQEINKYEQLLVDFTITRINNNIYLQWK</sequence>
<dbReference type="Proteomes" id="UP000663882">
    <property type="component" value="Unassembled WGS sequence"/>
</dbReference>
<dbReference type="Proteomes" id="UP000663874">
    <property type="component" value="Unassembled WGS sequence"/>
</dbReference>
<gene>
    <name evidence="4" type="ORF">FNK824_LOCUS32045</name>
    <name evidence="3" type="ORF">OTI717_LOCUS32485</name>
    <name evidence="1" type="ORF">RFH988_LOCUS4039</name>
    <name evidence="2" type="ORF">SEV965_LOCUS6425</name>
</gene>
<evidence type="ECO:0000313" key="1">
    <source>
        <dbReference type="EMBL" id="CAF0803464.1"/>
    </source>
</evidence>
<reference evidence="1" key="1">
    <citation type="submission" date="2021-02" db="EMBL/GenBank/DDBJ databases">
        <authorList>
            <person name="Nowell W R."/>
        </authorList>
    </citation>
    <scope>NUCLEOTIDE SEQUENCE</scope>
</reference>
<dbReference type="EMBL" id="CAJNOU010000209">
    <property type="protein sequence ID" value="CAF0916668.1"/>
    <property type="molecule type" value="Genomic_DNA"/>
</dbReference>
<dbReference type="Proteomes" id="UP000663889">
    <property type="component" value="Unassembled WGS sequence"/>
</dbReference>
<dbReference type="OrthoDB" id="10053464at2759"/>
<dbReference type="EMBL" id="CAJNOO010000101">
    <property type="protein sequence ID" value="CAF0803464.1"/>
    <property type="molecule type" value="Genomic_DNA"/>
</dbReference>
<dbReference type="AlphaFoldDB" id="A0A813SR12"/>
<comment type="caution">
    <text evidence="1">The sequence shown here is derived from an EMBL/GenBank/DDBJ whole genome shotgun (WGS) entry which is preliminary data.</text>
</comment>
<name>A0A813SR12_9BILA</name>
<dbReference type="Proteomes" id="UP000663823">
    <property type="component" value="Unassembled WGS sequence"/>
</dbReference>
<accession>A0A813SR12</accession>
<protein>
    <recommendedName>
        <fullName evidence="6">F-box domain-containing protein</fullName>
    </recommendedName>
</protein>
<dbReference type="EMBL" id="CAJOAX010010028">
    <property type="protein sequence ID" value="CAF4067590.1"/>
    <property type="molecule type" value="Genomic_DNA"/>
</dbReference>
<evidence type="ECO:0000313" key="3">
    <source>
        <dbReference type="EMBL" id="CAF4067590.1"/>
    </source>
</evidence>
<evidence type="ECO:0000313" key="2">
    <source>
        <dbReference type="EMBL" id="CAF0916668.1"/>
    </source>
</evidence>
<evidence type="ECO:0000313" key="4">
    <source>
        <dbReference type="EMBL" id="CAF4115243.1"/>
    </source>
</evidence>
<organism evidence="1 5">
    <name type="scientific">Rotaria sordida</name>
    <dbReference type="NCBI Taxonomy" id="392033"/>
    <lineage>
        <taxon>Eukaryota</taxon>
        <taxon>Metazoa</taxon>
        <taxon>Spiralia</taxon>
        <taxon>Gnathifera</taxon>
        <taxon>Rotifera</taxon>
        <taxon>Eurotatoria</taxon>
        <taxon>Bdelloidea</taxon>
        <taxon>Philodinida</taxon>
        <taxon>Philodinidae</taxon>
        <taxon>Rotaria</taxon>
    </lineage>
</organism>
<evidence type="ECO:0008006" key="6">
    <source>
        <dbReference type="Google" id="ProtNLM"/>
    </source>
</evidence>